<feature type="signal peptide" evidence="1">
    <location>
        <begin position="1"/>
        <end position="23"/>
    </location>
</feature>
<gene>
    <name evidence="3" type="ORF">DR871_008400</name>
</gene>
<evidence type="ECO:0000256" key="1">
    <source>
        <dbReference type="SAM" id="SignalP"/>
    </source>
</evidence>
<name>A0A482TWF4_9FLAO</name>
<dbReference type="EMBL" id="QNVY02000002">
    <property type="protein sequence ID" value="RYJ52242.1"/>
    <property type="molecule type" value="Genomic_DNA"/>
</dbReference>
<dbReference type="AlphaFoldDB" id="A0A482TWF4"/>
<protein>
    <submittedName>
        <fullName evidence="3">CAP domain-containing protein</fullName>
    </submittedName>
</protein>
<organism evidence="3 4">
    <name type="scientific">Flavobacterium petrolei</name>
    <dbReference type="NCBI Taxonomy" id="2259594"/>
    <lineage>
        <taxon>Bacteria</taxon>
        <taxon>Pseudomonadati</taxon>
        <taxon>Bacteroidota</taxon>
        <taxon>Flavobacteriia</taxon>
        <taxon>Flavobacteriales</taxon>
        <taxon>Flavobacteriaceae</taxon>
        <taxon>Flavobacterium</taxon>
    </lineage>
</organism>
<dbReference type="InterPro" id="IPR035940">
    <property type="entry name" value="CAP_sf"/>
</dbReference>
<dbReference type="RefSeq" id="WP_113665702.1">
    <property type="nucleotide sequence ID" value="NZ_QNVY02000002.1"/>
</dbReference>
<dbReference type="Pfam" id="PF00188">
    <property type="entry name" value="CAP"/>
    <property type="match status" value="1"/>
</dbReference>
<dbReference type="Proteomes" id="UP000253235">
    <property type="component" value="Unassembled WGS sequence"/>
</dbReference>
<evidence type="ECO:0000259" key="2">
    <source>
        <dbReference type="Pfam" id="PF00188"/>
    </source>
</evidence>
<dbReference type="Gene3D" id="3.40.33.10">
    <property type="entry name" value="CAP"/>
    <property type="match status" value="1"/>
</dbReference>
<dbReference type="OrthoDB" id="982527at2"/>
<evidence type="ECO:0000313" key="4">
    <source>
        <dbReference type="Proteomes" id="UP000253235"/>
    </source>
</evidence>
<dbReference type="SUPFAM" id="SSF55797">
    <property type="entry name" value="PR-1-like"/>
    <property type="match status" value="1"/>
</dbReference>
<sequence>MKTNLLRVVLLTLVIFMMNSCSSDSETTTEEIKSEIIETYTYSASELEAMNLINEYRVSKGLNALKKINHLSHKAEEHDFFMIGNNIVNHANFSDRSQNIISALGAKSVSENIAYNYKTSQAALTAWLLSSGHKENIEGNFTHFGISIRENPVNGRKYYTNIFIKI</sequence>
<evidence type="ECO:0000313" key="3">
    <source>
        <dbReference type="EMBL" id="RYJ52242.1"/>
    </source>
</evidence>
<comment type="caution">
    <text evidence="3">The sequence shown here is derived from an EMBL/GenBank/DDBJ whole genome shotgun (WGS) entry which is preliminary data.</text>
</comment>
<proteinExistence type="predicted"/>
<feature type="chain" id="PRO_5019744596" evidence="1">
    <location>
        <begin position="24"/>
        <end position="166"/>
    </location>
</feature>
<keyword evidence="1" id="KW-0732">Signal</keyword>
<reference evidence="3 4" key="1">
    <citation type="submission" date="2019-01" db="EMBL/GenBank/DDBJ databases">
        <title>Flavobacterium sp. nov. isolated from arctic soil.</title>
        <authorList>
            <person name="Kim D.-U."/>
        </authorList>
    </citation>
    <scope>NUCLEOTIDE SEQUENCE [LARGE SCALE GENOMIC DNA]</scope>
    <source>
        <strain evidence="3 4">Kopri-42</strain>
    </source>
</reference>
<accession>A0A482TWF4</accession>
<feature type="domain" description="SCP" evidence="2">
    <location>
        <begin position="51"/>
        <end position="159"/>
    </location>
</feature>
<dbReference type="PANTHER" id="PTHR31157">
    <property type="entry name" value="SCP DOMAIN-CONTAINING PROTEIN"/>
    <property type="match status" value="1"/>
</dbReference>
<dbReference type="InterPro" id="IPR014044">
    <property type="entry name" value="CAP_dom"/>
</dbReference>
<dbReference type="CDD" id="cd05379">
    <property type="entry name" value="CAP_bacterial"/>
    <property type="match status" value="1"/>
</dbReference>
<keyword evidence="4" id="KW-1185">Reference proteome</keyword>
<dbReference type="PANTHER" id="PTHR31157:SF1">
    <property type="entry name" value="SCP DOMAIN-CONTAINING PROTEIN"/>
    <property type="match status" value="1"/>
</dbReference>